<proteinExistence type="predicted"/>
<evidence type="ECO:0000313" key="3">
    <source>
        <dbReference type="Proteomes" id="UP000550707"/>
    </source>
</evidence>
<evidence type="ECO:0000313" key="2">
    <source>
        <dbReference type="EMBL" id="KAF6407265.1"/>
    </source>
</evidence>
<sequence length="96" mass="10356">MAQATSTLPWQPSQRAPDWTPKVGQRRSGQASVDAEELSLPEGRWLTWPVDSGVRLVGHPSSRPLPATSCDSCPQLLWVARVPTTAALKPPDLATS</sequence>
<accession>A0A7J8C8P8</accession>
<dbReference type="EMBL" id="JACASF010000021">
    <property type="protein sequence ID" value="KAF6407265.1"/>
    <property type="molecule type" value="Genomic_DNA"/>
</dbReference>
<feature type="region of interest" description="Disordered" evidence="1">
    <location>
        <begin position="1"/>
        <end position="38"/>
    </location>
</feature>
<feature type="compositionally biased region" description="Polar residues" evidence="1">
    <location>
        <begin position="1"/>
        <end position="14"/>
    </location>
</feature>
<dbReference type="Proteomes" id="UP000550707">
    <property type="component" value="Unassembled WGS sequence"/>
</dbReference>
<organism evidence="2 3">
    <name type="scientific">Molossus molossus</name>
    <name type="common">Pallas' mastiff bat</name>
    <name type="synonym">Vespertilio molossus</name>
    <dbReference type="NCBI Taxonomy" id="27622"/>
    <lineage>
        <taxon>Eukaryota</taxon>
        <taxon>Metazoa</taxon>
        <taxon>Chordata</taxon>
        <taxon>Craniata</taxon>
        <taxon>Vertebrata</taxon>
        <taxon>Euteleostomi</taxon>
        <taxon>Mammalia</taxon>
        <taxon>Eutheria</taxon>
        <taxon>Laurasiatheria</taxon>
        <taxon>Chiroptera</taxon>
        <taxon>Yangochiroptera</taxon>
        <taxon>Molossidae</taxon>
        <taxon>Molossus</taxon>
    </lineage>
</organism>
<protein>
    <submittedName>
        <fullName evidence="2">Uncharacterized protein</fullName>
    </submittedName>
</protein>
<gene>
    <name evidence="2" type="ORF">HJG59_009917</name>
</gene>
<keyword evidence="3" id="KW-1185">Reference proteome</keyword>
<comment type="caution">
    <text evidence="2">The sequence shown here is derived from an EMBL/GenBank/DDBJ whole genome shotgun (WGS) entry which is preliminary data.</text>
</comment>
<name>A0A7J8C8P8_MOLMO</name>
<reference evidence="2 3" key="1">
    <citation type="journal article" date="2020" name="Nature">
        <title>Six reference-quality genomes reveal evolution of bat adaptations.</title>
        <authorList>
            <person name="Jebb D."/>
            <person name="Huang Z."/>
            <person name="Pippel M."/>
            <person name="Hughes G.M."/>
            <person name="Lavrichenko K."/>
            <person name="Devanna P."/>
            <person name="Winkler S."/>
            <person name="Jermiin L.S."/>
            <person name="Skirmuntt E.C."/>
            <person name="Katzourakis A."/>
            <person name="Burkitt-Gray L."/>
            <person name="Ray D.A."/>
            <person name="Sullivan K.A.M."/>
            <person name="Roscito J.G."/>
            <person name="Kirilenko B.M."/>
            <person name="Davalos L.M."/>
            <person name="Corthals A.P."/>
            <person name="Power M.L."/>
            <person name="Jones G."/>
            <person name="Ransome R.D."/>
            <person name="Dechmann D.K.N."/>
            <person name="Locatelli A.G."/>
            <person name="Puechmaille S.J."/>
            <person name="Fedrigo O."/>
            <person name="Jarvis E.D."/>
            <person name="Hiller M."/>
            <person name="Vernes S.C."/>
            <person name="Myers E.W."/>
            <person name="Teeling E.C."/>
        </authorList>
    </citation>
    <scope>NUCLEOTIDE SEQUENCE [LARGE SCALE GENOMIC DNA]</scope>
    <source>
        <strain evidence="2">MMolMol1</strain>
        <tissue evidence="2">Muscle</tissue>
    </source>
</reference>
<evidence type="ECO:0000256" key="1">
    <source>
        <dbReference type="SAM" id="MobiDB-lite"/>
    </source>
</evidence>
<dbReference type="AlphaFoldDB" id="A0A7J8C8P8"/>